<gene>
    <name evidence="2" type="ORF">ACFSCY_01550</name>
</gene>
<name>A0ABW4FBT7_9PSEU</name>
<dbReference type="Proteomes" id="UP001597145">
    <property type="component" value="Unassembled WGS sequence"/>
</dbReference>
<organism evidence="2 3">
    <name type="scientific">Pseudonocardia aurantiaca</name>
    <dbReference type="NCBI Taxonomy" id="75290"/>
    <lineage>
        <taxon>Bacteria</taxon>
        <taxon>Bacillati</taxon>
        <taxon>Actinomycetota</taxon>
        <taxon>Actinomycetes</taxon>
        <taxon>Pseudonocardiales</taxon>
        <taxon>Pseudonocardiaceae</taxon>
        <taxon>Pseudonocardia</taxon>
    </lineage>
</organism>
<evidence type="ECO:0000259" key="1">
    <source>
        <dbReference type="Pfam" id="PF04149"/>
    </source>
</evidence>
<keyword evidence="3" id="KW-1185">Reference proteome</keyword>
<accession>A0ABW4FBT7</accession>
<protein>
    <submittedName>
        <fullName evidence="2">DUF397 domain-containing protein</fullName>
    </submittedName>
</protein>
<dbReference type="EMBL" id="JBHUCP010000001">
    <property type="protein sequence ID" value="MFD1528120.1"/>
    <property type="molecule type" value="Genomic_DNA"/>
</dbReference>
<dbReference type="InterPro" id="IPR007278">
    <property type="entry name" value="DUF397"/>
</dbReference>
<dbReference type="RefSeq" id="WP_379659609.1">
    <property type="nucleotide sequence ID" value="NZ_BAAAJG010000003.1"/>
</dbReference>
<feature type="domain" description="DUF397" evidence="1">
    <location>
        <begin position="8"/>
        <end position="62"/>
    </location>
</feature>
<comment type="caution">
    <text evidence="2">The sequence shown here is derived from an EMBL/GenBank/DDBJ whole genome shotgun (WGS) entry which is preliminary data.</text>
</comment>
<reference evidence="3" key="1">
    <citation type="journal article" date="2019" name="Int. J. Syst. Evol. Microbiol.">
        <title>The Global Catalogue of Microorganisms (GCM) 10K type strain sequencing project: providing services to taxonomists for standard genome sequencing and annotation.</title>
        <authorList>
            <consortium name="The Broad Institute Genomics Platform"/>
            <consortium name="The Broad Institute Genome Sequencing Center for Infectious Disease"/>
            <person name="Wu L."/>
            <person name="Ma J."/>
        </authorList>
    </citation>
    <scope>NUCLEOTIDE SEQUENCE [LARGE SCALE GENOMIC DNA]</scope>
    <source>
        <strain evidence="3">JCM 12165</strain>
    </source>
</reference>
<proteinExistence type="predicted"/>
<sequence>MNLTGALWRKSSFSGNQGNSSGCVEVAVLTDGAVAVRDTKDRSLGAQVFPPREWAAFVAGVRAGEFDLP</sequence>
<dbReference type="Pfam" id="PF04149">
    <property type="entry name" value="DUF397"/>
    <property type="match status" value="1"/>
</dbReference>
<evidence type="ECO:0000313" key="2">
    <source>
        <dbReference type="EMBL" id="MFD1528120.1"/>
    </source>
</evidence>
<evidence type="ECO:0000313" key="3">
    <source>
        <dbReference type="Proteomes" id="UP001597145"/>
    </source>
</evidence>